<dbReference type="Pfam" id="PF08888">
    <property type="entry name" value="HopJ"/>
    <property type="match status" value="1"/>
</dbReference>
<keyword evidence="2" id="KW-1185">Reference proteome</keyword>
<dbReference type="InterPro" id="IPR014984">
    <property type="entry name" value="HopJ"/>
</dbReference>
<sequence length="111" mass="11937">MTDDLLRAVREKTATFAYVLAHIQTHYEYSPTAFRNGNSANSAGQNEGACRVFAYAQLVGLSENDTLLCFAEHYASVLASPSGSDHANIRAFMDSGWAGIAFDTPALSAKT</sequence>
<dbReference type="EMBL" id="QUNR01000001">
    <property type="protein sequence ID" value="REH40101.1"/>
    <property type="molecule type" value="Genomic_DNA"/>
</dbReference>
<gene>
    <name evidence="1" type="ORF">DFR26_0300</name>
</gene>
<proteinExistence type="predicted"/>
<organism evidence="1 2">
    <name type="scientific">Paraperlucidibaca baekdonensis</name>
    <dbReference type="NCBI Taxonomy" id="748120"/>
    <lineage>
        <taxon>Bacteria</taxon>
        <taxon>Pseudomonadati</taxon>
        <taxon>Pseudomonadota</taxon>
        <taxon>Gammaproteobacteria</taxon>
        <taxon>Moraxellales</taxon>
        <taxon>Moraxellaceae</taxon>
        <taxon>Paraperlucidibaca</taxon>
    </lineage>
</organism>
<evidence type="ECO:0000313" key="2">
    <source>
        <dbReference type="Proteomes" id="UP000256774"/>
    </source>
</evidence>
<dbReference type="Proteomes" id="UP000256774">
    <property type="component" value="Unassembled WGS sequence"/>
</dbReference>
<dbReference type="RefSeq" id="WP_116207169.1">
    <property type="nucleotide sequence ID" value="NZ_QUNR01000001.1"/>
</dbReference>
<accession>A0A3E0H8R2</accession>
<dbReference type="AlphaFoldDB" id="A0A3E0H8R2"/>
<reference evidence="1 2" key="1">
    <citation type="submission" date="2018-08" db="EMBL/GenBank/DDBJ databases">
        <title>Genomic Encyclopedia of Type Strains, Phase IV (KMG-IV): sequencing the most valuable type-strain genomes for metagenomic binning, comparative biology and taxonomic classification.</title>
        <authorList>
            <person name="Goeker M."/>
        </authorList>
    </citation>
    <scope>NUCLEOTIDE SEQUENCE [LARGE SCALE GENOMIC DNA]</scope>
    <source>
        <strain evidence="1 2">DSM 26022</strain>
    </source>
</reference>
<dbReference type="Gene3D" id="3.20.160.10">
    <property type="entry name" value="vpa0580 domain like"/>
    <property type="match status" value="1"/>
</dbReference>
<dbReference type="InterPro" id="IPR038604">
    <property type="entry name" value="HopJ_sf"/>
</dbReference>
<comment type="caution">
    <text evidence="1">The sequence shown here is derived from an EMBL/GenBank/DDBJ whole genome shotgun (WGS) entry which is preliminary data.</text>
</comment>
<dbReference type="OrthoDB" id="9790826at2"/>
<evidence type="ECO:0000313" key="1">
    <source>
        <dbReference type="EMBL" id="REH40101.1"/>
    </source>
</evidence>
<name>A0A3E0H8R2_9GAMM</name>
<protein>
    <submittedName>
        <fullName evidence="1">HopJ type III effector protein</fullName>
    </submittedName>
</protein>